<dbReference type="PANTHER" id="PTHR48111:SF50">
    <property type="entry name" value="KDP OPERON TRANSCRIPTIONAL REGULATORY PROTEIN KDPE"/>
    <property type="match status" value="1"/>
</dbReference>
<dbReference type="InterPro" id="IPR001789">
    <property type="entry name" value="Sig_transdc_resp-reg_receiver"/>
</dbReference>
<dbReference type="PANTHER" id="PTHR48111">
    <property type="entry name" value="REGULATOR OF RPOS"/>
    <property type="match status" value="1"/>
</dbReference>
<keyword evidence="1 3" id="KW-0238">DNA-binding</keyword>
<dbReference type="Pfam" id="PF00486">
    <property type="entry name" value="Trans_reg_C"/>
    <property type="match status" value="1"/>
</dbReference>
<dbReference type="InterPro" id="IPR036388">
    <property type="entry name" value="WH-like_DNA-bd_sf"/>
</dbReference>
<dbReference type="InterPro" id="IPR011006">
    <property type="entry name" value="CheY-like_superfamily"/>
</dbReference>
<evidence type="ECO:0000313" key="7">
    <source>
        <dbReference type="Proteomes" id="UP000004980"/>
    </source>
</evidence>
<evidence type="ECO:0000313" key="6">
    <source>
        <dbReference type="EMBL" id="EIM95611.1"/>
    </source>
</evidence>
<dbReference type="NCBIfam" id="NF007820">
    <property type="entry name" value="PRK10529.1"/>
    <property type="match status" value="1"/>
</dbReference>
<dbReference type="SMART" id="SM00448">
    <property type="entry name" value="REC"/>
    <property type="match status" value="1"/>
</dbReference>
<evidence type="ECO:0000259" key="4">
    <source>
        <dbReference type="PROSITE" id="PS50110"/>
    </source>
</evidence>
<dbReference type="InterPro" id="IPR001867">
    <property type="entry name" value="OmpR/PhoB-type_DNA-bd"/>
</dbReference>
<feature type="modified residue" description="4-aspartylphosphate" evidence="2">
    <location>
        <position position="56"/>
    </location>
</feature>
<reference evidence="6 7" key="1">
    <citation type="journal article" date="2012" name="J. Bacteriol.">
        <title>Draft Genome Sequence of the Soil Bacterium Burkholderia terrae Strain BS001, Which Interacts with Fungal Surface Structures.</title>
        <authorList>
            <person name="Nazir R."/>
            <person name="Hansen M.A."/>
            <person name="Sorensen S."/>
            <person name="van Elsas J.D."/>
        </authorList>
    </citation>
    <scope>NUCLEOTIDE SEQUENCE [LARGE SCALE GENOMIC DNA]</scope>
    <source>
        <strain evidence="6 7">BS001</strain>
    </source>
</reference>
<keyword evidence="2" id="KW-0597">Phosphoprotein</keyword>
<dbReference type="PROSITE" id="PS50110">
    <property type="entry name" value="RESPONSE_REGULATORY"/>
    <property type="match status" value="1"/>
</dbReference>
<sequence>MSEPTTTIVLIEDDRHIRRFVHTSLEADGMTVSDAETGAQGLAEAATRRPDLVIVDLGLPDMDGIEVIRELRKWSTVPVIVLSARSREEHKVAALDAGADDYLTKPFGLPELTARIRAHLRRQTCGSRPESTRVYFGAVTIDLAGRTVMRDGQTIHLTPIEYRLLSVLVSRAGWVLTHRQLLQEVWGPTHTTNDHYLRVYMGHLRQKLEDDPAQPEHIITETGVGYRLVGVSDHQGQR</sequence>
<dbReference type="CDD" id="cd00383">
    <property type="entry name" value="trans_reg_C"/>
    <property type="match status" value="1"/>
</dbReference>
<dbReference type="InterPro" id="IPR039420">
    <property type="entry name" value="WalR-like"/>
</dbReference>
<evidence type="ECO:0000256" key="1">
    <source>
        <dbReference type="ARBA" id="ARBA00023125"/>
    </source>
</evidence>
<keyword evidence="7" id="KW-1185">Reference proteome</keyword>
<evidence type="ECO:0000256" key="3">
    <source>
        <dbReference type="PROSITE-ProRule" id="PRU01091"/>
    </source>
</evidence>
<protein>
    <submittedName>
        <fullName evidence="6">Winged helix family two component transcriptional regulator</fullName>
    </submittedName>
</protein>
<dbReference type="Pfam" id="PF00072">
    <property type="entry name" value="Response_reg"/>
    <property type="match status" value="1"/>
</dbReference>
<dbReference type="Proteomes" id="UP000004980">
    <property type="component" value="Unassembled WGS sequence"/>
</dbReference>
<dbReference type="PROSITE" id="PS51755">
    <property type="entry name" value="OMPR_PHOB"/>
    <property type="match status" value="1"/>
</dbReference>
<dbReference type="SMART" id="SM00862">
    <property type="entry name" value="Trans_reg_C"/>
    <property type="match status" value="1"/>
</dbReference>
<organism evidence="6 7">
    <name type="scientific">Paraburkholderia hospita</name>
    <dbReference type="NCBI Taxonomy" id="169430"/>
    <lineage>
        <taxon>Bacteria</taxon>
        <taxon>Pseudomonadati</taxon>
        <taxon>Pseudomonadota</taxon>
        <taxon>Betaproteobacteria</taxon>
        <taxon>Burkholderiales</taxon>
        <taxon>Burkholderiaceae</taxon>
        <taxon>Paraburkholderia</taxon>
    </lineage>
</organism>
<dbReference type="Gene3D" id="6.10.250.690">
    <property type="match status" value="1"/>
</dbReference>
<proteinExistence type="predicted"/>
<dbReference type="Gene3D" id="3.40.50.2300">
    <property type="match status" value="1"/>
</dbReference>
<evidence type="ECO:0000256" key="2">
    <source>
        <dbReference type="PROSITE-ProRule" id="PRU00169"/>
    </source>
</evidence>
<evidence type="ECO:0000259" key="5">
    <source>
        <dbReference type="PROSITE" id="PS51755"/>
    </source>
</evidence>
<comment type="caution">
    <text evidence="6">The sequence shown here is derived from an EMBL/GenBank/DDBJ whole genome shotgun (WGS) entry which is preliminary data.</text>
</comment>
<name>A0ABP2PFR7_9BURK</name>
<dbReference type="RefSeq" id="WP_009769594.1">
    <property type="nucleotide sequence ID" value="NZ_AKAU01000241.1"/>
</dbReference>
<dbReference type="CDD" id="cd17620">
    <property type="entry name" value="REC_OmpR_KdpE-like"/>
    <property type="match status" value="1"/>
</dbReference>
<feature type="domain" description="OmpR/PhoB-type" evidence="5">
    <location>
        <begin position="131"/>
        <end position="230"/>
    </location>
</feature>
<dbReference type="Gene3D" id="1.10.10.10">
    <property type="entry name" value="Winged helix-like DNA-binding domain superfamily/Winged helix DNA-binding domain"/>
    <property type="match status" value="1"/>
</dbReference>
<dbReference type="EMBL" id="AKAU01000241">
    <property type="protein sequence ID" value="EIM95611.1"/>
    <property type="molecule type" value="Genomic_DNA"/>
</dbReference>
<feature type="DNA-binding region" description="OmpR/PhoB-type" evidence="3">
    <location>
        <begin position="131"/>
        <end position="230"/>
    </location>
</feature>
<feature type="domain" description="Response regulatory" evidence="4">
    <location>
        <begin position="7"/>
        <end position="120"/>
    </location>
</feature>
<accession>A0ABP2PFR7</accession>
<dbReference type="SUPFAM" id="SSF52172">
    <property type="entry name" value="CheY-like"/>
    <property type="match status" value="1"/>
</dbReference>
<gene>
    <name evidence="6" type="ORF">WQE_38494</name>
</gene>